<gene>
    <name evidence="1" type="ORF">FRY74_01475</name>
</gene>
<accession>A0A5C6RYK4</accession>
<dbReference type="EMBL" id="VOOS01000001">
    <property type="protein sequence ID" value="TXB66879.1"/>
    <property type="molecule type" value="Genomic_DNA"/>
</dbReference>
<organism evidence="1 2">
    <name type="scientific">Vicingus serpentipes</name>
    <dbReference type="NCBI Taxonomy" id="1926625"/>
    <lineage>
        <taxon>Bacteria</taxon>
        <taxon>Pseudomonadati</taxon>
        <taxon>Bacteroidota</taxon>
        <taxon>Flavobacteriia</taxon>
        <taxon>Flavobacteriales</taxon>
        <taxon>Vicingaceae</taxon>
        <taxon>Vicingus</taxon>
    </lineage>
</organism>
<dbReference type="Proteomes" id="UP000321721">
    <property type="component" value="Unassembled WGS sequence"/>
</dbReference>
<comment type="caution">
    <text evidence="1">The sequence shown here is derived from an EMBL/GenBank/DDBJ whole genome shotgun (WGS) entry which is preliminary data.</text>
</comment>
<keyword evidence="2" id="KW-1185">Reference proteome</keyword>
<name>A0A5C6RYK4_9FLAO</name>
<dbReference type="AlphaFoldDB" id="A0A5C6RYK4"/>
<sequence>MNLDRKKIRPIIKGLKLNENMSAEEQFQNSTLRPIIKMQHDLLVVYFKNYLIAKKCNFSALSELKKFEFITSAFSKDNSFKAELKGLVIGQFTVDEFKVYITTKNDYNKRILAMIKQRLESVKEVF</sequence>
<protein>
    <submittedName>
        <fullName evidence="1">Glyoxalase</fullName>
    </submittedName>
</protein>
<dbReference type="OrthoDB" id="1271679at2"/>
<evidence type="ECO:0000313" key="2">
    <source>
        <dbReference type="Proteomes" id="UP000321721"/>
    </source>
</evidence>
<dbReference type="RefSeq" id="WP_147097907.1">
    <property type="nucleotide sequence ID" value="NZ_VOOS01000001.1"/>
</dbReference>
<reference evidence="1 2" key="1">
    <citation type="submission" date="2019-08" db="EMBL/GenBank/DDBJ databases">
        <title>Genome of Vicingus serpentipes NCIMB 15042.</title>
        <authorList>
            <person name="Bowman J.P."/>
        </authorList>
    </citation>
    <scope>NUCLEOTIDE SEQUENCE [LARGE SCALE GENOMIC DNA]</scope>
    <source>
        <strain evidence="1 2">NCIMB 15042</strain>
    </source>
</reference>
<proteinExistence type="predicted"/>
<evidence type="ECO:0000313" key="1">
    <source>
        <dbReference type="EMBL" id="TXB66879.1"/>
    </source>
</evidence>